<dbReference type="Pfam" id="PF04998">
    <property type="entry name" value="RNA_pol_Rpb1_5"/>
    <property type="match status" value="1"/>
</dbReference>
<evidence type="ECO:0000256" key="2">
    <source>
        <dbReference type="ARBA" id="ARBA00006460"/>
    </source>
</evidence>
<evidence type="ECO:0000256" key="7">
    <source>
        <dbReference type="ARBA" id="ARBA00022833"/>
    </source>
</evidence>
<feature type="region of interest" description="Disordered" evidence="13">
    <location>
        <begin position="1382"/>
        <end position="1487"/>
    </location>
</feature>
<dbReference type="InterPro" id="IPR007081">
    <property type="entry name" value="RNA_pol_Rpb1_5"/>
</dbReference>
<dbReference type="InterPro" id="IPR007080">
    <property type="entry name" value="RNA_pol_Rpb1_1"/>
</dbReference>
<feature type="compositionally biased region" description="Acidic residues" evidence="13">
    <location>
        <begin position="1401"/>
        <end position="1414"/>
    </location>
</feature>
<dbReference type="RefSeq" id="XP_064673183.1">
    <property type="nucleotide sequence ID" value="XM_064812554.1"/>
</dbReference>
<dbReference type="FunFam" id="4.10.860.120:FF:000006">
    <property type="entry name" value="DNA-directed RNA polymerase subunit"/>
    <property type="match status" value="1"/>
</dbReference>
<gene>
    <name evidence="15" type="ORF">N656DRAFT_725153</name>
</gene>
<evidence type="ECO:0000256" key="11">
    <source>
        <dbReference type="ARBA" id="ARBA00048552"/>
    </source>
</evidence>
<evidence type="ECO:0000256" key="5">
    <source>
        <dbReference type="ARBA" id="ARBA00022695"/>
    </source>
</evidence>
<dbReference type="InterPro" id="IPR038120">
    <property type="entry name" value="Rpb1_funnel_sf"/>
</dbReference>
<reference evidence="15" key="1">
    <citation type="journal article" date="2023" name="Mol. Phylogenet. Evol.">
        <title>Genome-scale phylogeny and comparative genomics of the fungal order Sordariales.</title>
        <authorList>
            <person name="Hensen N."/>
            <person name="Bonometti L."/>
            <person name="Westerberg I."/>
            <person name="Brannstrom I.O."/>
            <person name="Guillou S."/>
            <person name="Cros-Aarteil S."/>
            <person name="Calhoun S."/>
            <person name="Haridas S."/>
            <person name="Kuo A."/>
            <person name="Mondo S."/>
            <person name="Pangilinan J."/>
            <person name="Riley R."/>
            <person name="LaButti K."/>
            <person name="Andreopoulos B."/>
            <person name="Lipzen A."/>
            <person name="Chen C."/>
            <person name="Yan M."/>
            <person name="Daum C."/>
            <person name="Ng V."/>
            <person name="Clum A."/>
            <person name="Steindorff A."/>
            <person name="Ohm R.A."/>
            <person name="Martin F."/>
            <person name="Silar P."/>
            <person name="Natvig D.O."/>
            <person name="Lalanne C."/>
            <person name="Gautier V."/>
            <person name="Ament-Velasquez S.L."/>
            <person name="Kruys A."/>
            <person name="Hutchinson M.I."/>
            <person name="Powell A.J."/>
            <person name="Barry K."/>
            <person name="Miller A.N."/>
            <person name="Grigoriev I.V."/>
            <person name="Debuchy R."/>
            <person name="Gladieux P."/>
            <person name="Hiltunen Thoren M."/>
            <person name="Johannesson H."/>
        </authorList>
    </citation>
    <scope>NUCLEOTIDE SEQUENCE</scope>
    <source>
        <strain evidence="15">CBS 508.74</strain>
    </source>
</reference>
<feature type="compositionally biased region" description="Basic and acidic residues" evidence="13">
    <location>
        <begin position="1475"/>
        <end position="1487"/>
    </location>
</feature>
<dbReference type="CDD" id="cd01435">
    <property type="entry name" value="RNAP_I_RPA1_N"/>
    <property type="match status" value="1"/>
</dbReference>
<keyword evidence="8" id="KW-0460">Magnesium</keyword>
<dbReference type="GO" id="GO:0046872">
    <property type="term" value="F:metal ion binding"/>
    <property type="evidence" value="ECO:0007669"/>
    <property type="project" value="UniProtKB-KW"/>
</dbReference>
<comment type="subcellular location">
    <subcellularLocation>
        <location evidence="1">Nucleus</location>
    </subcellularLocation>
</comment>
<comment type="caution">
    <text evidence="15">The sequence shown here is derived from an EMBL/GenBank/DDBJ whole genome shotgun (WGS) entry which is preliminary data.</text>
</comment>
<dbReference type="Proteomes" id="UP001302812">
    <property type="component" value="Unassembled WGS sequence"/>
</dbReference>
<dbReference type="Gene3D" id="1.10.132.30">
    <property type="match status" value="1"/>
</dbReference>
<evidence type="ECO:0000256" key="1">
    <source>
        <dbReference type="ARBA" id="ARBA00004123"/>
    </source>
</evidence>
<keyword evidence="10" id="KW-0539">Nucleus</keyword>
<dbReference type="GO" id="GO:0003677">
    <property type="term" value="F:DNA binding"/>
    <property type="evidence" value="ECO:0007669"/>
    <property type="project" value="InterPro"/>
</dbReference>
<evidence type="ECO:0000256" key="13">
    <source>
        <dbReference type="SAM" id="MobiDB-lite"/>
    </source>
</evidence>
<dbReference type="FunFam" id="2.40.40.20:FF:000019">
    <property type="entry name" value="DNA-directed RNA polymerase II subunit RPB1"/>
    <property type="match status" value="1"/>
</dbReference>
<dbReference type="GO" id="GO:0006351">
    <property type="term" value="P:DNA-templated transcription"/>
    <property type="evidence" value="ECO:0007669"/>
    <property type="project" value="InterPro"/>
</dbReference>
<evidence type="ECO:0000256" key="9">
    <source>
        <dbReference type="ARBA" id="ARBA00023163"/>
    </source>
</evidence>
<reference evidence="15" key="2">
    <citation type="submission" date="2023-05" db="EMBL/GenBank/DDBJ databases">
        <authorList>
            <consortium name="Lawrence Berkeley National Laboratory"/>
            <person name="Steindorff A."/>
            <person name="Hensen N."/>
            <person name="Bonometti L."/>
            <person name="Westerberg I."/>
            <person name="Brannstrom I.O."/>
            <person name="Guillou S."/>
            <person name="Cros-Aarteil S."/>
            <person name="Calhoun S."/>
            <person name="Haridas S."/>
            <person name="Kuo A."/>
            <person name="Mondo S."/>
            <person name="Pangilinan J."/>
            <person name="Riley R."/>
            <person name="Labutti K."/>
            <person name="Andreopoulos B."/>
            <person name="Lipzen A."/>
            <person name="Chen C."/>
            <person name="Yanf M."/>
            <person name="Daum C."/>
            <person name="Ng V."/>
            <person name="Clum A."/>
            <person name="Ohm R."/>
            <person name="Martin F."/>
            <person name="Silar P."/>
            <person name="Natvig D."/>
            <person name="Lalanne C."/>
            <person name="Gautier V."/>
            <person name="Ament-Velasquez S.L."/>
            <person name="Kruys A."/>
            <person name="Hutchinson M.I."/>
            <person name="Powell A.J."/>
            <person name="Barry K."/>
            <person name="Miller A.N."/>
            <person name="Grigoriev I.V."/>
            <person name="Debuchy R."/>
            <person name="Gladieux P."/>
            <person name="Thoren M.H."/>
            <person name="Johannesson H."/>
        </authorList>
    </citation>
    <scope>NUCLEOTIDE SEQUENCE</scope>
    <source>
        <strain evidence="15">CBS 508.74</strain>
    </source>
</reference>
<dbReference type="PANTHER" id="PTHR19376">
    <property type="entry name" value="DNA-DIRECTED RNA POLYMERASE"/>
    <property type="match status" value="1"/>
</dbReference>
<dbReference type="EMBL" id="MU853334">
    <property type="protein sequence ID" value="KAK4115613.1"/>
    <property type="molecule type" value="Genomic_DNA"/>
</dbReference>
<keyword evidence="6" id="KW-0479">Metal-binding</keyword>
<evidence type="ECO:0000256" key="4">
    <source>
        <dbReference type="ARBA" id="ARBA00022679"/>
    </source>
</evidence>
<evidence type="ECO:0000259" key="14">
    <source>
        <dbReference type="SMART" id="SM00663"/>
    </source>
</evidence>
<keyword evidence="9 12" id="KW-0804">Transcription</keyword>
<evidence type="ECO:0000256" key="6">
    <source>
        <dbReference type="ARBA" id="ARBA00022723"/>
    </source>
</evidence>
<dbReference type="Gene3D" id="4.10.860.120">
    <property type="entry name" value="RNA polymerase II, clamp domain"/>
    <property type="match status" value="1"/>
</dbReference>
<dbReference type="GeneID" id="89936679"/>
<feature type="domain" description="RNA polymerase N-terminal" evidence="14">
    <location>
        <begin position="382"/>
        <end position="713"/>
    </location>
</feature>
<dbReference type="Pfam" id="PF00623">
    <property type="entry name" value="RNA_pol_Rpb1_2"/>
    <property type="match status" value="1"/>
</dbReference>
<dbReference type="FunFam" id="1.10.274.100:FF:000006">
    <property type="entry name" value="DNA-directed RNA polymerase subunit"/>
    <property type="match status" value="1"/>
</dbReference>
<accession>A0AAN6YW18</accession>
<dbReference type="InterPro" id="IPR006592">
    <property type="entry name" value="RNA_pol_N"/>
</dbReference>
<dbReference type="InterPro" id="IPR044893">
    <property type="entry name" value="RNA_pol_Rpb1_clamp_domain"/>
</dbReference>
<dbReference type="SUPFAM" id="SSF64484">
    <property type="entry name" value="beta and beta-prime subunits of DNA dependent RNA-polymerase"/>
    <property type="match status" value="1"/>
</dbReference>
<evidence type="ECO:0000256" key="10">
    <source>
        <dbReference type="ARBA" id="ARBA00023242"/>
    </source>
</evidence>
<dbReference type="Gene3D" id="3.30.70.2850">
    <property type="match status" value="1"/>
</dbReference>
<name>A0AAN6YW18_9PEZI</name>
<dbReference type="InterPro" id="IPR047107">
    <property type="entry name" value="DNA-dir_RNA_pol1_lsu_C"/>
</dbReference>
<protein>
    <recommendedName>
        <fullName evidence="12">DNA-directed RNA polymerase subunit</fullName>
        <ecNumber evidence="12">2.7.7.6</ecNumber>
    </recommendedName>
</protein>
<dbReference type="Pfam" id="PF05000">
    <property type="entry name" value="RNA_pol_Rpb1_4"/>
    <property type="match status" value="1"/>
</dbReference>
<proteinExistence type="inferred from homology"/>
<evidence type="ECO:0000256" key="3">
    <source>
        <dbReference type="ARBA" id="ARBA00022478"/>
    </source>
</evidence>
<dbReference type="FunFam" id="3.30.1490.180:FF:000003">
    <property type="entry name" value="DNA-directed RNA polymerase subunit"/>
    <property type="match status" value="1"/>
</dbReference>
<dbReference type="Pfam" id="PF04997">
    <property type="entry name" value="RNA_pol_Rpb1_1"/>
    <property type="match status" value="1"/>
</dbReference>
<feature type="compositionally biased region" description="Basic and acidic residues" evidence="13">
    <location>
        <begin position="298"/>
        <end position="312"/>
    </location>
</feature>
<comment type="function">
    <text evidence="12">DNA-dependent RNA polymerase catalyzes the transcription of DNA into RNA using the four ribonucleoside triphosphates as substrates.</text>
</comment>
<dbReference type="FunFam" id="1.10.132.30:FF:000005">
    <property type="entry name" value="DNA-directed RNA polymerase subunit"/>
    <property type="match status" value="1"/>
</dbReference>
<dbReference type="InterPro" id="IPR045867">
    <property type="entry name" value="DNA-dir_RpoC_beta_prime"/>
</dbReference>
<dbReference type="CDD" id="cd02735">
    <property type="entry name" value="RNAP_I_Rpa1_C"/>
    <property type="match status" value="1"/>
</dbReference>
<keyword evidence="7" id="KW-0862">Zinc</keyword>
<dbReference type="Gene3D" id="1.10.274.100">
    <property type="entry name" value="RNA polymerase Rpb1, domain 3"/>
    <property type="match status" value="1"/>
</dbReference>
<dbReference type="InterPro" id="IPR007066">
    <property type="entry name" value="RNA_pol_Rpb1_3"/>
</dbReference>
<evidence type="ECO:0000256" key="12">
    <source>
        <dbReference type="RuleBase" id="RU004279"/>
    </source>
</evidence>
<keyword evidence="5 12" id="KW-0548">Nucleotidyltransferase</keyword>
<keyword evidence="4 12" id="KW-0808">Transferase</keyword>
<organism evidence="15 16">
    <name type="scientific">Canariomyces notabilis</name>
    <dbReference type="NCBI Taxonomy" id="2074819"/>
    <lineage>
        <taxon>Eukaryota</taxon>
        <taxon>Fungi</taxon>
        <taxon>Dikarya</taxon>
        <taxon>Ascomycota</taxon>
        <taxon>Pezizomycotina</taxon>
        <taxon>Sordariomycetes</taxon>
        <taxon>Sordariomycetidae</taxon>
        <taxon>Sordariales</taxon>
        <taxon>Chaetomiaceae</taxon>
        <taxon>Canariomyces</taxon>
    </lineage>
</organism>
<sequence length="1719" mass="191018">MNIAQPVGSSLESVEFTFLSADEIRAISVKRIENDSTFDNLLNPVPGGLYDPALGSWGDSLCRTCNLNQAQCPGHPGHIELPVPVYHPVFMDQAYRLLRAQCVYCHRFRMPRHEIHRYTCLFRLLQVGLLHEAQMVDSFSASELGEQVKKLRLADVPSVEDDEAEEEGDSLQDSTMRAREAYVRQVLREHRLKISIGDIRKGKHEGAAEMRRALVKEFLAQVVKEKRCRSCDGISPVYRKDRWVKIFERDLSERERAAMAQSGKKRIDALALTQKKKKHEDFAEDEGIADVESSGESAGEHDSEGEGEKLDENGDVIMTDAPAKPKPAKAKAKESSKPAQRYLSTMEVKGRLELLFQREQEVLSLLYNSKPRPRNSKPLTADMFFISTLLVPPNRYRPEARMGDSQISEAQQNSLYKMILRSAASVAQISREISGESKESAAGDGRRARDMSSLYQAWMELQNAVNSLMDRDKNPVQGAAAKRNEEGIKQKLEKKEGLFRKNMMGKRVNYAARSVISPDPNIETNEIGVPPVFARKLTYPEPVTSHNFKDLQQAVINGVDKWPGASAIENENGQIVNLRTKSLEDRVSLANQLLAPTGNNFSGLRNKKVHRHLTNGDVVLMNRQPTLHKPSIMGHRVRVLPGEKTIRMHYANCNTYNADFDGDEMNMHFPQNEIARAEALQLADTDHQYISGTAGNPLRGLIQDHLSVSVALCSKDAFFERDAYQQLIYSALRPESGHITGERIELVPPAIIKPVCRWTGKQVITTILKNIRPANCGDLWMNGSSKIKGRSWGEDSEEGQVMFRDGEFISGILDKSQLGSSDGGFIHAVHEVYGPSIAGKLLSSMGRLLTRYLAMIAFTCGMDDLRLTPEGERNRKDTIKAASHIGLAVAAKYVSLDEQKPGKDDPLLLERLEEVLRDDKKQEGLELLTSQECAKLSTEITRLCLPAGLEKPFPKNHMQSMTTSGAKGTPVNANLISCNLGQQTLEGRRVPVMVSGKTLPSFKPFDTDVRAGGYIVQRFLTGIRPQEYYFHHMAGREGLIDTAVKTSRSGYLQRCLIKGMEGLKVAYDTSVRDADGTVVQFLFGEDGIDISKQKYLNDFEFVLRNLDSQLPQIRYYEPGTQALFEHKDEVIKRMKSAIRSSASRNALDPVSSELNPTVFAFATSEKFFSKLTDYVKTNKDGLIKEKKGSENQKGQIARKTAEKILAAKYIRSLVEPGEAVGIVAGQSVGEPSTQMTLNTFHLAGHSAKNVTLGIPRLREILMTASAKISTPSMTLVLNEELSEHDGERFAKSISVLPLAHVTKEAVVQERVGRGIGFALAKMFEIRLRFFPAEEYMKMYAIDIADVLNTVEKKFIPLLGTLVRKEIKKKLKETSAATPEIGVKAGVVEMAPSDGERIGGEGGDDDDDDDGDDDATNAKQRANRSEAVSYGPNDDDDDAIQRQLQRESEDIEEGEERLNFVDEAYGGSPEPEDDLGDKTDEARSSSREARIKMQNDHVARFRCDEVGGEWVQFTVEYDASIPKILMLSLVQEAVKKSVIQQISRIGSATFEAVKKDDPVTGQKHITAMLVHTNGANLRAMQQYGDYINPNKISTNDIAQVLEVYGVEACRSNIVLELSNVFSSHGIAVDLRHLNLIADYMTRNGGFTPFNRIGLTGNVSPFTKMSYETTVGFLKDAVLDGDWDSLATPSSRLVVGKLGTVGTGSFDVLTRVPTEHRVSAF</sequence>
<dbReference type="Gene3D" id="1.10.357.120">
    <property type="match status" value="1"/>
</dbReference>
<dbReference type="SMART" id="SM00663">
    <property type="entry name" value="RPOLA_N"/>
    <property type="match status" value="1"/>
</dbReference>
<dbReference type="GO" id="GO:0003899">
    <property type="term" value="F:DNA-directed RNA polymerase activity"/>
    <property type="evidence" value="ECO:0007669"/>
    <property type="project" value="UniProtKB-EC"/>
</dbReference>
<keyword evidence="16" id="KW-1185">Reference proteome</keyword>
<comment type="catalytic activity">
    <reaction evidence="11 12">
        <text>RNA(n) + a ribonucleoside 5'-triphosphate = RNA(n+1) + diphosphate</text>
        <dbReference type="Rhea" id="RHEA:21248"/>
        <dbReference type="Rhea" id="RHEA-COMP:14527"/>
        <dbReference type="Rhea" id="RHEA-COMP:17342"/>
        <dbReference type="ChEBI" id="CHEBI:33019"/>
        <dbReference type="ChEBI" id="CHEBI:61557"/>
        <dbReference type="ChEBI" id="CHEBI:140395"/>
        <dbReference type="EC" id="2.7.7.6"/>
    </reaction>
</comment>
<dbReference type="EC" id="2.7.7.6" evidence="12"/>
<evidence type="ECO:0000313" key="16">
    <source>
        <dbReference type="Proteomes" id="UP001302812"/>
    </source>
</evidence>
<comment type="similarity">
    <text evidence="2 12">Belongs to the RNA polymerase beta' chain family.</text>
</comment>
<dbReference type="InterPro" id="IPR007083">
    <property type="entry name" value="RNA_pol_Rpb1_4"/>
</dbReference>
<dbReference type="GO" id="GO:0005736">
    <property type="term" value="C:RNA polymerase I complex"/>
    <property type="evidence" value="ECO:0007669"/>
    <property type="project" value="TreeGrafter"/>
</dbReference>
<evidence type="ECO:0000256" key="8">
    <source>
        <dbReference type="ARBA" id="ARBA00022842"/>
    </source>
</evidence>
<evidence type="ECO:0000313" key="15">
    <source>
        <dbReference type="EMBL" id="KAK4115613.1"/>
    </source>
</evidence>
<dbReference type="Gene3D" id="2.40.40.20">
    <property type="match status" value="1"/>
</dbReference>
<dbReference type="InterPro" id="IPR000722">
    <property type="entry name" value="RNA_pol_asu"/>
</dbReference>
<feature type="region of interest" description="Disordered" evidence="13">
    <location>
        <begin position="278"/>
        <end position="338"/>
    </location>
</feature>
<dbReference type="Pfam" id="PF04983">
    <property type="entry name" value="RNA_pol_Rpb1_3"/>
    <property type="match status" value="1"/>
</dbReference>
<dbReference type="InterPro" id="IPR015699">
    <property type="entry name" value="DNA-dir_RNA_pol1_lsu_N"/>
</dbReference>
<dbReference type="PANTHER" id="PTHR19376:SF11">
    <property type="entry name" value="DNA-DIRECTED RNA POLYMERASE I SUBUNIT RPA1"/>
    <property type="match status" value="1"/>
</dbReference>
<dbReference type="Gene3D" id="3.30.1490.180">
    <property type="entry name" value="RNA polymerase ii"/>
    <property type="match status" value="1"/>
</dbReference>
<dbReference type="InterPro" id="IPR042102">
    <property type="entry name" value="RNA_pol_Rpb1_3_sf"/>
</dbReference>
<keyword evidence="3 12" id="KW-0240">DNA-directed RNA polymerase</keyword>